<keyword evidence="1" id="KW-0472">Membrane</keyword>
<protein>
    <submittedName>
        <fullName evidence="2">Uncharacterized protein</fullName>
    </submittedName>
</protein>
<keyword evidence="1" id="KW-1133">Transmembrane helix</keyword>
<keyword evidence="3" id="KW-1185">Reference proteome</keyword>
<organism evidence="2 3">
    <name type="scientific">Trichococcus collinsii</name>
    <dbReference type="NCBI Taxonomy" id="157076"/>
    <lineage>
        <taxon>Bacteria</taxon>
        <taxon>Bacillati</taxon>
        <taxon>Bacillota</taxon>
        <taxon>Bacilli</taxon>
        <taxon>Lactobacillales</taxon>
        <taxon>Carnobacteriaceae</taxon>
        <taxon>Trichococcus</taxon>
    </lineage>
</organism>
<name>A0AB38A1Q3_9LACT</name>
<proteinExistence type="predicted"/>
<dbReference type="AlphaFoldDB" id="A0AB38A1Q3"/>
<gene>
    <name evidence="2" type="ORF">SAMN04488525_104171</name>
</gene>
<evidence type="ECO:0000256" key="1">
    <source>
        <dbReference type="SAM" id="Phobius"/>
    </source>
</evidence>
<dbReference type="EMBL" id="FNQH01000004">
    <property type="protein sequence ID" value="SEA67995.1"/>
    <property type="molecule type" value="Genomic_DNA"/>
</dbReference>
<dbReference type="Proteomes" id="UP000199042">
    <property type="component" value="Unassembled WGS sequence"/>
</dbReference>
<evidence type="ECO:0000313" key="3">
    <source>
        <dbReference type="Proteomes" id="UP000199042"/>
    </source>
</evidence>
<feature type="transmembrane region" description="Helical" evidence="1">
    <location>
        <begin position="47"/>
        <end position="69"/>
    </location>
</feature>
<evidence type="ECO:0000313" key="2">
    <source>
        <dbReference type="EMBL" id="SEA67995.1"/>
    </source>
</evidence>
<reference evidence="2 3" key="1">
    <citation type="submission" date="2016-10" db="EMBL/GenBank/DDBJ databases">
        <authorList>
            <person name="Varghese N."/>
            <person name="Submissions S."/>
        </authorList>
    </citation>
    <scope>NUCLEOTIDE SEQUENCE [LARGE SCALE GENOMIC DNA]</scope>
    <source>
        <strain evidence="2 3">DSM 14526</strain>
    </source>
</reference>
<feature type="transmembrane region" description="Helical" evidence="1">
    <location>
        <begin position="21"/>
        <end position="41"/>
    </location>
</feature>
<keyword evidence="1" id="KW-0812">Transmembrane</keyword>
<accession>A0AB38A1Q3</accession>
<comment type="caution">
    <text evidence="2">The sequence shown here is derived from an EMBL/GenBank/DDBJ whole genome shotgun (WGS) entry which is preliminary data.</text>
</comment>
<sequence>MKFSRKKRSHGVIDYFKKNKYLLVIFIYCIIAALFSSRLIIEYGESKFYTIFFLAGLLLIVFLKVASLVTSSENKK</sequence>